<keyword evidence="4" id="KW-1185">Reference proteome</keyword>
<name>C1MWV4_MICPC</name>
<dbReference type="Proteomes" id="UP000001876">
    <property type="component" value="Unassembled WGS sequence"/>
</dbReference>
<dbReference type="InterPro" id="IPR045866">
    <property type="entry name" value="FAM210A/B-like"/>
</dbReference>
<dbReference type="OrthoDB" id="426386at2759"/>
<dbReference type="InterPro" id="IPR009688">
    <property type="entry name" value="FAM210A/B-like_dom"/>
</dbReference>
<feature type="transmembrane region" description="Helical" evidence="1">
    <location>
        <begin position="137"/>
        <end position="157"/>
    </location>
</feature>
<dbReference type="STRING" id="564608.C1MWV4"/>
<dbReference type="AlphaFoldDB" id="C1MWV4"/>
<keyword evidence="1" id="KW-1133">Transmembrane helix</keyword>
<protein>
    <submittedName>
        <fullName evidence="3">Predicted protein</fullName>
    </submittedName>
</protein>
<evidence type="ECO:0000313" key="4">
    <source>
        <dbReference type="Proteomes" id="UP000001876"/>
    </source>
</evidence>
<dbReference type="GeneID" id="9685427"/>
<feature type="domain" description="DUF1279" evidence="2">
    <location>
        <begin position="126"/>
        <end position="283"/>
    </location>
</feature>
<dbReference type="RefSeq" id="XP_003059989.1">
    <property type="nucleotide sequence ID" value="XM_003059943.1"/>
</dbReference>
<proteinExistence type="predicted"/>
<organism evidence="4">
    <name type="scientific">Micromonas pusilla (strain CCMP1545)</name>
    <name type="common">Picoplanktonic green alga</name>
    <dbReference type="NCBI Taxonomy" id="564608"/>
    <lineage>
        <taxon>Eukaryota</taxon>
        <taxon>Viridiplantae</taxon>
        <taxon>Chlorophyta</taxon>
        <taxon>Mamiellophyceae</taxon>
        <taxon>Mamiellales</taxon>
        <taxon>Mamiellaceae</taxon>
        <taxon>Micromonas</taxon>
    </lineage>
</organism>
<keyword evidence="1" id="KW-0812">Transmembrane</keyword>
<dbReference type="EMBL" id="GG663741">
    <property type="protein sequence ID" value="EEH55941.1"/>
    <property type="molecule type" value="Genomic_DNA"/>
</dbReference>
<dbReference type="GO" id="GO:0005739">
    <property type="term" value="C:mitochondrion"/>
    <property type="evidence" value="ECO:0007669"/>
    <property type="project" value="TreeGrafter"/>
</dbReference>
<dbReference type="PANTHER" id="PTHR21377">
    <property type="entry name" value="PROTEIN FAM210B, MITOCHONDRIAL"/>
    <property type="match status" value="1"/>
</dbReference>
<evidence type="ECO:0000313" key="3">
    <source>
        <dbReference type="EMBL" id="EEH55941.1"/>
    </source>
</evidence>
<gene>
    <name evidence="3" type="ORF">MICPUCDRAFT_40472</name>
</gene>
<evidence type="ECO:0000256" key="1">
    <source>
        <dbReference type="SAM" id="Phobius"/>
    </source>
</evidence>
<dbReference type="eggNOG" id="KOG4526">
    <property type="taxonomic scope" value="Eukaryota"/>
</dbReference>
<dbReference type="Pfam" id="PF06916">
    <property type="entry name" value="FAM210A-B_dom"/>
    <property type="match status" value="1"/>
</dbReference>
<keyword evidence="1" id="KW-0472">Membrane</keyword>
<dbReference type="KEGG" id="mpp:MICPUCDRAFT_40472"/>
<accession>C1MWV4</accession>
<sequence length="300" mass="31987">MATFVSRVGVVRPTARATSPSRDGLRRLGPRSRIADGISVGCGWKQKRVGGARAGRTRLPADIRATTTDGEDLNEVKKRAAASSSAANKEAEEVAKKWGLEAGLWKVFSSKAEDGAVGGGGNKMDSAKKLLKRYGSAYLVTSISLSIVSISVCYALVGAGVDVAALLDRVGLHVTTTSTQARSSVFTLVPVRPRRRCELHYSLRTDFSSRRSGRHSPPTARFHSRRAATPLSTLLLTPLDSAPTFVASFARNGPQFGTFALAYAAHKALSPVRFPPTVALTPIVAGWLGQEPNEEDDDEA</sequence>
<dbReference type="PANTHER" id="PTHR21377:SF20">
    <property type="entry name" value="OS04G0416000 PROTEIN"/>
    <property type="match status" value="1"/>
</dbReference>
<evidence type="ECO:0000259" key="2">
    <source>
        <dbReference type="Pfam" id="PF06916"/>
    </source>
</evidence>
<reference evidence="3 4" key="1">
    <citation type="journal article" date="2009" name="Science">
        <title>Green evolution and dynamic adaptations revealed by genomes of the marine picoeukaryotes Micromonas.</title>
        <authorList>
            <person name="Worden A.Z."/>
            <person name="Lee J.H."/>
            <person name="Mock T."/>
            <person name="Rouze P."/>
            <person name="Simmons M.P."/>
            <person name="Aerts A.L."/>
            <person name="Allen A.E."/>
            <person name="Cuvelier M.L."/>
            <person name="Derelle E."/>
            <person name="Everett M.V."/>
            <person name="Foulon E."/>
            <person name="Grimwood J."/>
            <person name="Gundlach H."/>
            <person name="Henrissat B."/>
            <person name="Napoli C."/>
            <person name="McDonald S.M."/>
            <person name="Parker M.S."/>
            <person name="Rombauts S."/>
            <person name="Salamov A."/>
            <person name="Von Dassow P."/>
            <person name="Badger J.H."/>
            <person name="Coutinho P.M."/>
            <person name="Demir E."/>
            <person name="Dubchak I."/>
            <person name="Gentemann C."/>
            <person name="Eikrem W."/>
            <person name="Gready J.E."/>
            <person name="John U."/>
            <person name="Lanier W."/>
            <person name="Lindquist E.A."/>
            <person name="Lucas S."/>
            <person name="Mayer K.F."/>
            <person name="Moreau H."/>
            <person name="Not F."/>
            <person name="Otillar R."/>
            <person name="Panaud O."/>
            <person name="Pangilinan J."/>
            <person name="Paulsen I."/>
            <person name="Piegu B."/>
            <person name="Poliakov A."/>
            <person name="Robbens S."/>
            <person name="Schmutz J."/>
            <person name="Toulza E."/>
            <person name="Wyss T."/>
            <person name="Zelensky A."/>
            <person name="Zhou K."/>
            <person name="Armbrust E.V."/>
            <person name="Bhattacharya D."/>
            <person name="Goodenough U.W."/>
            <person name="Van de Peer Y."/>
            <person name="Grigoriev I.V."/>
        </authorList>
    </citation>
    <scope>NUCLEOTIDE SEQUENCE [LARGE SCALE GENOMIC DNA]</scope>
    <source>
        <strain evidence="3 4">CCMP1545</strain>
    </source>
</reference>